<comment type="function">
    <text evidence="1">Probable oxidoreductase that may play a role as regulator of mitochondrial function.</text>
</comment>
<accession>A0A239PQD7</accession>
<dbReference type="SUPFAM" id="SSF51905">
    <property type="entry name" value="FAD/NAD(P)-binding domain"/>
    <property type="match status" value="1"/>
</dbReference>
<name>A0A239PQD7_9PROT</name>
<dbReference type="GO" id="GO:0016491">
    <property type="term" value="F:oxidoreductase activity"/>
    <property type="evidence" value="ECO:0007669"/>
    <property type="project" value="InterPro"/>
</dbReference>
<evidence type="ECO:0000259" key="4">
    <source>
        <dbReference type="Pfam" id="PF01593"/>
    </source>
</evidence>
<protein>
    <recommendedName>
        <fullName evidence="3">Pyridine nucleotide-disulfide oxidoreductase domain-containing protein 2</fullName>
    </recommendedName>
</protein>
<dbReference type="InterPro" id="IPR002937">
    <property type="entry name" value="Amino_oxidase"/>
</dbReference>
<organism evidence="5 6">
    <name type="scientific">Amphiplicatus metriothermophilus</name>
    <dbReference type="NCBI Taxonomy" id="1519374"/>
    <lineage>
        <taxon>Bacteria</taxon>
        <taxon>Pseudomonadati</taxon>
        <taxon>Pseudomonadota</taxon>
        <taxon>Alphaproteobacteria</taxon>
        <taxon>Parvularculales</taxon>
        <taxon>Parvularculaceae</taxon>
        <taxon>Amphiplicatus</taxon>
    </lineage>
</organism>
<dbReference type="PANTHER" id="PTHR10668">
    <property type="entry name" value="PHYTOENE DEHYDROGENASE"/>
    <property type="match status" value="1"/>
</dbReference>
<gene>
    <name evidence="5" type="ORF">SAMN06297382_1378</name>
</gene>
<evidence type="ECO:0000256" key="2">
    <source>
        <dbReference type="ARBA" id="ARBA00038825"/>
    </source>
</evidence>
<dbReference type="Pfam" id="PF01593">
    <property type="entry name" value="Amino_oxidase"/>
    <property type="match status" value="1"/>
</dbReference>
<proteinExistence type="predicted"/>
<dbReference type="OrthoDB" id="9774675at2"/>
<sequence>MTRSDSSGAYDAVLIGGGHNGLVCAFYLARAGLRVRVCERRTMVGGAAVTEEFHPGFRNSAASYTVSLLNPGVIADMRLADYGLRILKRPIANFLPAEDGRYLKVGGGLERTQGEVTKFSVRDAEALPRYYDRLEAVADILRRLAMETPPNPRRRLSAGLAAARQLWPVAAGPLDLMEDVLDLFAKSARAFLDGWFESDPVKAIFGFDAVVGNYASPEAPGSAYVLLHHVFGEATGEKGAWGHAVGGMGAITEAMRRACLDAGVEISLEAPVKSVRVENGAARGVVLESGAEIAAARVVANVNPKLLYTRMIEPAALPEDFRRRMENWRCASGTFRMNVALSELPDFSCLPGEGEHHQAGIIIAPSLDYMDRAFMDAKRHGWSRAPIVEMLIPSTIDDTLAPEGAHVASLFCQHFAPDLPDGRSWADAREEAADAVIDAVDAWAPNFKKSVVARTILSPADLEERFGLVGGDIFHGALSLDQLWAARPALGYGDYRGPLAGLYLCGSGAHPGGGVSGLPGRNAAREILRDAGRGPRPA</sequence>
<evidence type="ECO:0000256" key="1">
    <source>
        <dbReference type="ARBA" id="ARBA00037217"/>
    </source>
</evidence>
<dbReference type="Proteomes" id="UP000198346">
    <property type="component" value="Unassembled WGS sequence"/>
</dbReference>
<dbReference type="AlphaFoldDB" id="A0A239PQD7"/>
<dbReference type="PANTHER" id="PTHR10668:SF103">
    <property type="entry name" value="PYRIDINE NUCLEOTIDE-DISULFIDE OXIDOREDUCTASE DOMAIN-CONTAINING PROTEIN 2"/>
    <property type="match status" value="1"/>
</dbReference>
<feature type="domain" description="Amine oxidase" evidence="4">
    <location>
        <begin position="21"/>
        <end position="330"/>
    </location>
</feature>
<evidence type="ECO:0000313" key="5">
    <source>
        <dbReference type="EMBL" id="SNT72338.1"/>
    </source>
</evidence>
<dbReference type="EMBL" id="FZQA01000002">
    <property type="protein sequence ID" value="SNT72338.1"/>
    <property type="molecule type" value="Genomic_DNA"/>
</dbReference>
<keyword evidence="6" id="KW-1185">Reference proteome</keyword>
<dbReference type="Gene3D" id="3.50.50.60">
    <property type="entry name" value="FAD/NAD(P)-binding domain"/>
    <property type="match status" value="2"/>
</dbReference>
<dbReference type="InterPro" id="IPR036188">
    <property type="entry name" value="FAD/NAD-bd_sf"/>
</dbReference>
<dbReference type="RefSeq" id="WP_089411840.1">
    <property type="nucleotide sequence ID" value="NZ_FZQA01000002.1"/>
</dbReference>
<reference evidence="5 6" key="1">
    <citation type="submission" date="2017-07" db="EMBL/GenBank/DDBJ databases">
        <authorList>
            <person name="Sun Z.S."/>
            <person name="Albrecht U."/>
            <person name="Echele G."/>
            <person name="Lee C.C."/>
        </authorList>
    </citation>
    <scope>NUCLEOTIDE SEQUENCE [LARGE SCALE GENOMIC DNA]</scope>
    <source>
        <strain evidence="5 6">CGMCC 1.12710</strain>
    </source>
</reference>
<evidence type="ECO:0000313" key="6">
    <source>
        <dbReference type="Proteomes" id="UP000198346"/>
    </source>
</evidence>
<comment type="subunit">
    <text evidence="2">Interacts with COX5B; this interaction may contribute to localize PYROXD2 to the inner face of the inner mitochondrial membrane.</text>
</comment>
<evidence type="ECO:0000256" key="3">
    <source>
        <dbReference type="ARBA" id="ARBA00040298"/>
    </source>
</evidence>